<sequence length="120" mass="13653">MYKNTFKMVAGDTVIGRDLVLVGGQEELRQNIENRLSVNLGEWFLNIGLGLDYEAISGKGVTDKDIDFAIRECCLQDDRVKEVKEIKITRQAKERQAKIDILIIDKGQEEVWLKEVVDLG</sequence>
<dbReference type="Pfam" id="PF10934">
    <property type="entry name" value="Sheath_initiator"/>
    <property type="match status" value="1"/>
</dbReference>
<dbReference type="AlphaFoldDB" id="A0A8H2MAC4"/>
<gene>
    <name evidence="1" type="ORF">NCTC13150_01776</name>
</gene>
<comment type="caution">
    <text evidence="1">The sequence shown here is derived from an EMBL/GenBank/DDBJ whole genome shotgun (WGS) entry which is preliminary data.</text>
</comment>
<dbReference type="InterPro" id="IPR020288">
    <property type="entry name" value="Sheath_initiator"/>
</dbReference>
<proteinExistence type="predicted"/>
<reference evidence="1 2" key="1">
    <citation type="submission" date="2019-02" db="EMBL/GenBank/DDBJ databases">
        <authorList>
            <consortium name="Pathogen Informatics"/>
        </authorList>
    </citation>
    <scope>NUCLEOTIDE SEQUENCE [LARGE SCALE GENOMIC DNA]</scope>
    <source>
        <strain evidence="1 2">3012STDY7089603</strain>
    </source>
</reference>
<evidence type="ECO:0008006" key="3">
    <source>
        <dbReference type="Google" id="ProtNLM"/>
    </source>
</evidence>
<dbReference type="Proteomes" id="UP000377798">
    <property type="component" value="Unassembled WGS sequence"/>
</dbReference>
<evidence type="ECO:0000313" key="2">
    <source>
        <dbReference type="Proteomes" id="UP000377798"/>
    </source>
</evidence>
<accession>A0A8H2MAC4</accession>
<dbReference type="RefSeq" id="WP_131749782.1">
    <property type="nucleotide sequence ID" value="NZ_CAACYI010000001.1"/>
</dbReference>
<dbReference type="EMBL" id="CAACYI010000001">
    <property type="protein sequence ID" value="VFB17190.1"/>
    <property type="molecule type" value="Genomic_DNA"/>
</dbReference>
<name>A0A8H2MAC4_9FIRM</name>
<evidence type="ECO:0000313" key="1">
    <source>
        <dbReference type="EMBL" id="VFB17190.1"/>
    </source>
</evidence>
<organism evidence="1 2">
    <name type="scientific">Urinicoccus massiliensis</name>
    <dbReference type="NCBI Taxonomy" id="1723382"/>
    <lineage>
        <taxon>Bacteria</taxon>
        <taxon>Bacillati</taxon>
        <taxon>Bacillota</taxon>
        <taxon>Tissierellia</taxon>
        <taxon>Tissierellales</taxon>
        <taxon>Peptoniphilaceae</taxon>
        <taxon>Urinicoccus</taxon>
    </lineage>
</organism>
<protein>
    <recommendedName>
        <fullName evidence="3">DUF2634 domain-containing protein</fullName>
    </recommendedName>
</protein>
<keyword evidence="2" id="KW-1185">Reference proteome</keyword>
<dbReference type="Gene3D" id="3.10.450.40">
    <property type="match status" value="1"/>
</dbReference>